<dbReference type="AlphaFoldDB" id="A0A9X2EKK7"/>
<dbReference type="EMBL" id="JALBWM010000017">
    <property type="protein sequence ID" value="MCO1333907.1"/>
    <property type="molecule type" value="Genomic_DNA"/>
</dbReference>
<evidence type="ECO:0000313" key="4">
    <source>
        <dbReference type="Proteomes" id="UP001139028"/>
    </source>
</evidence>
<feature type="domain" description="TPM" evidence="2">
    <location>
        <begin position="103"/>
        <end position="179"/>
    </location>
</feature>
<proteinExistence type="predicted"/>
<organism evidence="3 4">
    <name type="scientific">Microbulbifer okhotskensis</name>
    <dbReference type="NCBI Taxonomy" id="2926617"/>
    <lineage>
        <taxon>Bacteria</taxon>
        <taxon>Pseudomonadati</taxon>
        <taxon>Pseudomonadota</taxon>
        <taxon>Gammaproteobacteria</taxon>
        <taxon>Cellvibrionales</taxon>
        <taxon>Microbulbiferaceae</taxon>
        <taxon>Microbulbifer</taxon>
    </lineage>
</organism>
<dbReference type="PANTHER" id="PTHR30373:SF8">
    <property type="entry name" value="BLL7265 PROTEIN"/>
    <property type="match status" value="1"/>
</dbReference>
<keyword evidence="1" id="KW-0472">Membrane</keyword>
<dbReference type="InterPro" id="IPR007621">
    <property type="entry name" value="TPM_dom"/>
</dbReference>
<keyword evidence="4" id="KW-1185">Reference proteome</keyword>
<evidence type="ECO:0000259" key="2">
    <source>
        <dbReference type="Pfam" id="PF04536"/>
    </source>
</evidence>
<evidence type="ECO:0000313" key="3">
    <source>
        <dbReference type="EMBL" id="MCO1333907.1"/>
    </source>
</evidence>
<sequence length="203" mass="23497">MLTNTYQRQVAEAIKEVESHTDAEVIAVVAREADNYLYISTLWAAFITLLLSPLIDFLPFWLNLQQVITLQWVLFIALAVIFRWRPITMHLVPKKIKFWRASNLARRHFLEQDLHSTKDRLGLLIFVSESEHYVEILADRGISKLITNDNWQRVIESFVREIKRGKSGEALLSCIEQCGDLLQQAIPTSTIKDELSNHLIIIN</sequence>
<evidence type="ECO:0000256" key="1">
    <source>
        <dbReference type="SAM" id="Phobius"/>
    </source>
</evidence>
<dbReference type="Pfam" id="PF04536">
    <property type="entry name" value="TPM_phosphatase"/>
    <property type="match status" value="1"/>
</dbReference>
<feature type="transmembrane region" description="Helical" evidence="1">
    <location>
        <begin position="67"/>
        <end position="84"/>
    </location>
</feature>
<keyword evidence="1" id="KW-0812">Transmembrane</keyword>
<dbReference type="RefSeq" id="WP_252465357.1">
    <property type="nucleotide sequence ID" value="NZ_JALBWM010000017.1"/>
</dbReference>
<comment type="caution">
    <text evidence="3">The sequence shown here is derived from an EMBL/GenBank/DDBJ whole genome shotgun (WGS) entry which is preliminary data.</text>
</comment>
<accession>A0A9X2EKK7</accession>
<feature type="transmembrane region" description="Helical" evidence="1">
    <location>
        <begin position="36"/>
        <end position="55"/>
    </location>
</feature>
<dbReference type="Gene3D" id="3.10.310.50">
    <property type="match status" value="1"/>
</dbReference>
<reference evidence="3" key="1">
    <citation type="journal article" date="2022" name="Arch. Microbiol.">
        <title>Microbulbifer okhotskensis sp. nov., isolated from a deep bottom sediment of the Okhotsk Sea.</title>
        <authorList>
            <person name="Romanenko L."/>
            <person name="Kurilenko V."/>
            <person name="Otstavnykh N."/>
            <person name="Velansky P."/>
            <person name="Isaeva M."/>
            <person name="Mikhailov V."/>
        </authorList>
    </citation>
    <scope>NUCLEOTIDE SEQUENCE</scope>
    <source>
        <strain evidence="3">OS29</strain>
    </source>
</reference>
<name>A0A9X2EKK7_9GAMM</name>
<protein>
    <submittedName>
        <fullName evidence="3">TPM domain-containing protein</fullName>
    </submittedName>
</protein>
<dbReference type="Proteomes" id="UP001139028">
    <property type="component" value="Unassembled WGS sequence"/>
</dbReference>
<gene>
    <name evidence="3" type="ORF">MO867_06090</name>
</gene>
<keyword evidence="1" id="KW-1133">Transmembrane helix</keyword>
<dbReference type="PANTHER" id="PTHR30373">
    <property type="entry name" value="UPF0603 PROTEIN YGCG"/>
    <property type="match status" value="1"/>
</dbReference>